<dbReference type="Gramene" id="QL06p022459:mrna">
    <property type="protein sequence ID" value="QL06p022459:mrna"/>
    <property type="gene ID" value="QL06p022459"/>
</dbReference>
<dbReference type="Gene3D" id="1.20.1050.10">
    <property type="match status" value="1"/>
</dbReference>
<organism evidence="2 3">
    <name type="scientific">Quercus lobata</name>
    <name type="common">Valley oak</name>
    <dbReference type="NCBI Taxonomy" id="97700"/>
    <lineage>
        <taxon>Eukaryota</taxon>
        <taxon>Viridiplantae</taxon>
        <taxon>Streptophyta</taxon>
        <taxon>Embryophyta</taxon>
        <taxon>Tracheophyta</taxon>
        <taxon>Spermatophyta</taxon>
        <taxon>Magnoliopsida</taxon>
        <taxon>eudicotyledons</taxon>
        <taxon>Gunneridae</taxon>
        <taxon>Pentapetalae</taxon>
        <taxon>rosids</taxon>
        <taxon>fabids</taxon>
        <taxon>Fagales</taxon>
        <taxon>Fagaceae</taxon>
        <taxon>Quercus</taxon>
    </lineage>
</organism>
<dbReference type="EnsemblPlants" id="QL06p022459:mrna">
    <property type="protein sequence ID" value="QL06p022459:mrna"/>
    <property type="gene ID" value="QL06p022459"/>
</dbReference>
<dbReference type="SUPFAM" id="SSF47616">
    <property type="entry name" value="GST C-terminal domain-like"/>
    <property type="match status" value="1"/>
</dbReference>
<sequence length="91" mass="10296">MWRRPLNSVALATTTHKRLNEVFDGTGTQGMSEKNFFGGNRIGIVDIAFGINIAHWLGVLEEILEVKVLEAHALPRLHAWKENFEELSSCY</sequence>
<evidence type="ECO:0000259" key="1">
    <source>
        <dbReference type="Pfam" id="PF00043"/>
    </source>
</evidence>
<dbReference type="AlphaFoldDB" id="A0A7N2R6E6"/>
<evidence type="ECO:0000313" key="3">
    <source>
        <dbReference type="Proteomes" id="UP000594261"/>
    </source>
</evidence>
<dbReference type="InParanoid" id="A0A7N2R6E6"/>
<dbReference type="Proteomes" id="UP000594261">
    <property type="component" value="Chromosome 6"/>
</dbReference>
<keyword evidence="3" id="KW-1185">Reference proteome</keyword>
<name>A0A7N2R6E6_QUELO</name>
<evidence type="ECO:0000313" key="2">
    <source>
        <dbReference type="EnsemblPlants" id="QL06p022459:mrna"/>
    </source>
</evidence>
<dbReference type="InterPro" id="IPR036282">
    <property type="entry name" value="Glutathione-S-Trfase_C_sf"/>
</dbReference>
<accession>A0A7N2R6E6</accession>
<reference evidence="2 3" key="1">
    <citation type="journal article" date="2016" name="G3 (Bethesda)">
        <title>First Draft Assembly and Annotation of the Genome of a California Endemic Oak Quercus lobata Nee (Fagaceae).</title>
        <authorList>
            <person name="Sork V.L."/>
            <person name="Fitz-Gibbon S.T."/>
            <person name="Puiu D."/>
            <person name="Crepeau M."/>
            <person name="Gugger P.F."/>
            <person name="Sherman R."/>
            <person name="Stevens K."/>
            <person name="Langley C.H."/>
            <person name="Pellegrini M."/>
            <person name="Salzberg S.L."/>
        </authorList>
    </citation>
    <scope>NUCLEOTIDE SEQUENCE [LARGE SCALE GENOMIC DNA]</scope>
    <source>
        <strain evidence="2 3">cv. SW786</strain>
    </source>
</reference>
<dbReference type="EMBL" id="LRBV02000006">
    <property type="status" value="NOT_ANNOTATED_CDS"/>
    <property type="molecule type" value="Genomic_DNA"/>
</dbReference>
<reference evidence="2" key="2">
    <citation type="submission" date="2021-01" db="UniProtKB">
        <authorList>
            <consortium name="EnsemblPlants"/>
        </authorList>
    </citation>
    <scope>IDENTIFICATION</scope>
</reference>
<feature type="domain" description="Glutathione S-transferase C-terminal" evidence="1">
    <location>
        <begin position="31"/>
        <end position="86"/>
    </location>
</feature>
<proteinExistence type="predicted"/>
<dbReference type="Pfam" id="PF00043">
    <property type="entry name" value="GST_C"/>
    <property type="match status" value="1"/>
</dbReference>
<dbReference type="InterPro" id="IPR004046">
    <property type="entry name" value="GST_C"/>
</dbReference>
<protein>
    <recommendedName>
        <fullName evidence="1">Glutathione S-transferase C-terminal domain-containing protein</fullName>
    </recommendedName>
</protein>